<comment type="caution">
    <text evidence="1">The sequence shown here is derived from an EMBL/GenBank/DDBJ whole genome shotgun (WGS) entry which is preliminary data.</text>
</comment>
<organism evidence="1 2">
    <name type="scientific">Sinorhizobium glycinis</name>
    <dbReference type="NCBI Taxonomy" id="1472378"/>
    <lineage>
        <taxon>Bacteria</taxon>
        <taxon>Pseudomonadati</taxon>
        <taxon>Pseudomonadota</taxon>
        <taxon>Alphaproteobacteria</taxon>
        <taxon>Hyphomicrobiales</taxon>
        <taxon>Rhizobiaceae</taxon>
        <taxon>Sinorhizobium/Ensifer group</taxon>
        <taxon>Sinorhizobium</taxon>
    </lineage>
</organism>
<evidence type="ECO:0000313" key="1">
    <source>
        <dbReference type="EMBL" id="OAP38273.1"/>
    </source>
</evidence>
<dbReference type="Proteomes" id="UP000094025">
    <property type="component" value="Unassembled WGS sequence"/>
</dbReference>
<dbReference type="OrthoDB" id="8295015at2"/>
<name>A0A178XTZ1_9HYPH</name>
<reference evidence="1 2" key="1">
    <citation type="journal article" date="2016" name="Int. J. Syst. Evol. Microbiol.">
        <title>Ensifer glycinis sp. nov., an novel rhizobial species associated with Glycine spp.</title>
        <authorList>
            <person name="Yan H."/>
            <person name="Yan J."/>
            <person name="Sui X.H."/>
            <person name="Wang E.T."/>
            <person name="Chen W.X."/>
            <person name="Zhang X.X."/>
            <person name="Chen W.F."/>
        </authorList>
    </citation>
    <scope>NUCLEOTIDE SEQUENCE [LARGE SCALE GENOMIC DNA]</scope>
    <source>
        <strain evidence="1 2">CCBAU 23380</strain>
    </source>
</reference>
<protein>
    <submittedName>
        <fullName evidence="1">Uncharacterized protein</fullName>
    </submittedName>
</protein>
<proteinExistence type="predicted"/>
<evidence type="ECO:0000313" key="2">
    <source>
        <dbReference type="Proteomes" id="UP000094025"/>
    </source>
</evidence>
<dbReference type="EMBL" id="LPUX01000061">
    <property type="protein sequence ID" value="OAP38273.1"/>
    <property type="molecule type" value="Genomic_DNA"/>
</dbReference>
<dbReference type="AlphaFoldDB" id="A0A178XTZ1"/>
<dbReference type="RefSeq" id="WP_064242813.1">
    <property type="nucleotide sequence ID" value="NZ_LPUX01000061.1"/>
</dbReference>
<keyword evidence="2" id="KW-1185">Reference proteome</keyword>
<accession>A0A178XTZ1</accession>
<sequence>MPLGMVNFSFDLFAPWRRPAEACDIRSASVAAKRQDDGETVPAVRSEEERVREQALFWGLFPVL</sequence>
<gene>
    <name evidence="1" type="ORF">AU381_22105</name>
</gene>